<dbReference type="GO" id="GO:0008270">
    <property type="term" value="F:zinc ion binding"/>
    <property type="evidence" value="ECO:0007669"/>
    <property type="project" value="InterPro"/>
</dbReference>
<name>A0AAW0N691_9GOBI</name>
<feature type="compositionally biased region" description="Polar residues" evidence="1">
    <location>
        <begin position="414"/>
        <end position="423"/>
    </location>
</feature>
<dbReference type="GO" id="GO:0002218">
    <property type="term" value="P:activation of innate immune response"/>
    <property type="evidence" value="ECO:0007669"/>
    <property type="project" value="InterPro"/>
</dbReference>
<feature type="domain" description="CCHC-type" evidence="2">
    <location>
        <begin position="246"/>
        <end position="262"/>
    </location>
</feature>
<feature type="compositionally biased region" description="Low complexity" evidence="1">
    <location>
        <begin position="40"/>
        <end position="51"/>
    </location>
</feature>
<dbReference type="PANTHER" id="PTHR22639">
    <property type="entry name" value="GAG-RELATED PROTEIN"/>
    <property type="match status" value="1"/>
</dbReference>
<dbReference type="GO" id="GO:0003723">
    <property type="term" value="F:RNA binding"/>
    <property type="evidence" value="ECO:0007669"/>
    <property type="project" value="InterPro"/>
</dbReference>
<evidence type="ECO:0000313" key="3">
    <source>
        <dbReference type="EMBL" id="KAK7893055.1"/>
    </source>
</evidence>
<gene>
    <name evidence="3" type="ORF">WMY93_022207</name>
</gene>
<feature type="region of interest" description="Disordered" evidence="1">
    <location>
        <begin position="456"/>
        <end position="485"/>
    </location>
</feature>
<reference evidence="4" key="1">
    <citation type="submission" date="2024-04" db="EMBL/GenBank/DDBJ databases">
        <title>Salinicola lusitanus LLJ914,a marine bacterium isolated from the Okinawa Trough.</title>
        <authorList>
            <person name="Li J."/>
        </authorList>
    </citation>
    <scope>NUCLEOTIDE SEQUENCE [LARGE SCALE GENOMIC DNA]</scope>
</reference>
<dbReference type="InterPro" id="IPR036875">
    <property type="entry name" value="Znf_CCHC_sf"/>
</dbReference>
<comment type="caution">
    <text evidence="3">The sequence shown here is derived from an EMBL/GenBank/DDBJ whole genome shotgun (WGS) entry which is preliminary data.</text>
</comment>
<evidence type="ECO:0000313" key="4">
    <source>
        <dbReference type="Proteomes" id="UP001460270"/>
    </source>
</evidence>
<dbReference type="EMBL" id="JBBPFD010000016">
    <property type="protein sequence ID" value="KAK7893055.1"/>
    <property type="molecule type" value="Genomic_DNA"/>
</dbReference>
<organism evidence="3 4">
    <name type="scientific">Mugilogobius chulae</name>
    <name type="common">yellowstripe goby</name>
    <dbReference type="NCBI Taxonomy" id="88201"/>
    <lineage>
        <taxon>Eukaryota</taxon>
        <taxon>Metazoa</taxon>
        <taxon>Chordata</taxon>
        <taxon>Craniata</taxon>
        <taxon>Vertebrata</taxon>
        <taxon>Euteleostomi</taxon>
        <taxon>Actinopterygii</taxon>
        <taxon>Neopterygii</taxon>
        <taxon>Teleostei</taxon>
        <taxon>Neoteleostei</taxon>
        <taxon>Acanthomorphata</taxon>
        <taxon>Gobiaria</taxon>
        <taxon>Gobiiformes</taxon>
        <taxon>Gobioidei</taxon>
        <taxon>Gobiidae</taxon>
        <taxon>Gobionellinae</taxon>
        <taxon>Mugilogobius</taxon>
    </lineage>
</organism>
<accession>A0AAW0N691</accession>
<feature type="region of interest" description="Disordered" evidence="1">
    <location>
        <begin position="386"/>
        <end position="441"/>
    </location>
</feature>
<sequence length="485" mass="54281">MQQGSLQEQGLGPKPSNSYLPGRGDTMITKVVHAESAAGTNKSTTPSSNTKMASAAPLQRRNAARFELLDGLEMERLDFSRRVLQRELGISTNQLDFIFALPGKKIFEVVFTTFKHVESSLAEFEKKKASSPLLGKMTLTPLTDMDKRTVFVVLYSERAKLEDIHTWAANYCDVLDIREVIDLDGIKTGTRRLNVRLRRENGTLKHLPNTIQLGSLRGTVFYAGQPKQCRKCGSLNHLAAQCTTIYCRNCKSTDHAATQCPIPIKCNLCSSDSHRFKDCPNAYANRVKQNTMQAELRAVPDEPFNINWDVEVQDEAEEPQDTTKEPQDIPSTVEVDQASLLLQQKVQGAEKLFDKILANLPSQVCAGLEEKKHTAVLETISQPDLEGIFMSSSPGKDEERPTSPEVIFHPLPNTLVSQQTPQKRPQESSSEESGHLEQLGKEWPVLSTPFLDPECLNNFSSVTQMRDPEEDTSGAKRKELRRKRK</sequence>
<evidence type="ECO:0000259" key="2">
    <source>
        <dbReference type="SMART" id="SM00343"/>
    </source>
</evidence>
<feature type="region of interest" description="Disordered" evidence="1">
    <location>
        <begin position="1"/>
        <end position="24"/>
    </location>
</feature>
<dbReference type="PANTHER" id="PTHR22639:SF3">
    <property type="entry name" value="ZINC FINGER CCHC DOMAIN-CONTAINING PROTEIN 3"/>
    <property type="match status" value="1"/>
</dbReference>
<dbReference type="SMART" id="SM00343">
    <property type="entry name" value="ZnF_C2HC"/>
    <property type="match status" value="3"/>
</dbReference>
<protein>
    <recommendedName>
        <fullName evidence="2">CCHC-type domain-containing protein</fullName>
    </recommendedName>
</protein>
<feature type="region of interest" description="Disordered" evidence="1">
    <location>
        <begin position="36"/>
        <end position="57"/>
    </location>
</feature>
<dbReference type="AlphaFoldDB" id="A0AAW0N691"/>
<feature type="domain" description="CCHC-type" evidence="2">
    <location>
        <begin position="228"/>
        <end position="244"/>
    </location>
</feature>
<dbReference type="InterPro" id="IPR042509">
    <property type="entry name" value="ZCCHC3"/>
</dbReference>
<dbReference type="Pfam" id="PF23057">
    <property type="entry name" value="RBD_ZCCHC3_1st"/>
    <property type="match status" value="1"/>
</dbReference>
<dbReference type="InterPro" id="IPR057811">
    <property type="entry name" value="RBD_ZCCHC3_2nd"/>
</dbReference>
<keyword evidence="4" id="KW-1185">Reference proteome</keyword>
<feature type="domain" description="CCHC-type" evidence="2">
    <location>
        <begin position="265"/>
        <end position="281"/>
    </location>
</feature>
<evidence type="ECO:0000256" key="1">
    <source>
        <dbReference type="SAM" id="MobiDB-lite"/>
    </source>
</evidence>
<dbReference type="Pfam" id="PF00098">
    <property type="entry name" value="zf-CCHC"/>
    <property type="match status" value="1"/>
</dbReference>
<dbReference type="Gene3D" id="4.10.60.10">
    <property type="entry name" value="Zinc finger, CCHC-type"/>
    <property type="match status" value="1"/>
</dbReference>
<dbReference type="SUPFAM" id="SSF57756">
    <property type="entry name" value="Retrovirus zinc finger-like domains"/>
    <property type="match status" value="1"/>
</dbReference>
<dbReference type="InterPro" id="IPR001878">
    <property type="entry name" value="Znf_CCHC"/>
</dbReference>
<dbReference type="Pfam" id="PF23058">
    <property type="entry name" value="RBD_ZCCHC3_2nd"/>
    <property type="match status" value="1"/>
</dbReference>
<dbReference type="GO" id="GO:0003690">
    <property type="term" value="F:double-stranded DNA binding"/>
    <property type="evidence" value="ECO:0007669"/>
    <property type="project" value="InterPro"/>
</dbReference>
<dbReference type="InterPro" id="IPR057810">
    <property type="entry name" value="RBD_ZCCHC3_1st"/>
</dbReference>
<dbReference type="Proteomes" id="UP001460270">
    <property type="component" value="Unassembled WGS sequence"/>
</dbReference>
<proteinExistence type="predicted"/>